<dbReference type="Proteomes" id="UP001152531">
    <property type="component" value="Unassembled WGS sequence"/>
</dbReference>
<keyword evidence="2" id="KW-1185">Reference proteome</keyword>
<sequence>MEQILSSVEDNLLIVYSTISIIVISAIAVNQTARSLLLFCWNCFVVPFFHKKKNGIEQQSNLELFYKNQAHIYDKTREYLLKGREECLKLAVNHLESQKDLVWVDIGGGTGSNIEYMNSVLPISNFKKVYLVDLSPSLCDIAINRFKNNGWSNVEVLIADASSFKIPYEKVDLITFSYSLSMIPTYYNTIDNAVNLLSQSGIIASVDFGIQSNDTSIGRINTLGGLINRNSSWINRNFWRIWFEADKVFLDSARRNYLEYKFGTVKSINTYNKKLGKIPYYIWVGCHKSKNENLIHRINSHVTESPYLSPVKTSSASIISVDDQPYMSKGHEALIDNLSKNLPYPSIYYQKEIWRVYFDDLNPQYNQFKNQYIYAFTWEDPREDHKILKFNENDTVLAITSAGDNILHYACLPNPPKKIHAVDLNPCQGHLLELKLSAFRNLPKDQIWSLFGEGKIDNFKELLLTKLSKSISSNNLQYWFERGNKTFDPKGQGLYDTGSTRWALRLAKYIFTLCGLNKHIRQLCECTTMKEQVEIWNNKIKPHLFNPIVATLLIGNPIFLWKALGVPPNQAKMMGPSVMKYVVDTLDPVINRSLISSDNYFYYLTLMGKYSKQNCPDYLTAKGYNNITRVDPKTGESPLDHIRLHTDTLNDVFYRLKESSLTIAIIMDHMDWFDPNGKDAVNEILAVKKALCKNGRVMLRSAAQYPWYIKIFEQNGFRCEPAAIRESGESIDRINMYASTWVCTKIEDKRRMSSLRI</sequence>
<dbReference type="EMBL" id="CALSDN010000003">
    <property type="protein sequence ID" value="CAH6720266.1"/>
    <property type="molecule type" value="Genomic_DNA"/>
</dbReference>
<evidence type="ECO:0000313" key="2">
    <source>
        <dbReference type="Proteomes" id="UP001152531"/>
    </source>
</evidence>
<name>A0ACA9Y5G6_9ASCO</name>
<gene>
    <name evidence="1" type="ORF">CLIB1444_03S08086</name>
</gene>
<proteinExistence type="predicted"/>
<accession>A0ACA9Y5G6</accession>
<evidence type="ECO:0000313" key="1">
    <source>
        <dbReference type="EMBL" id="CAH6720266.1"/>
    </source>
</evidence>
<reference evidence="1" key="1">
    <citation type="submission" date="2022-06" db="EMBL/GenBank/DDBJ databases">
        <authorList>
            <person name="Legras J.-L."/>
            <person name="Devillers H."/>
            <person name="Grondin C."/>
        </authorList>
    </citation>
    <scope>NUCLEOTIDE SEQUENCE</scope>
    <source>
        <strain evidence="1">CLIB 1444</strain>
    </source>
</reference>
<protein>
    <submittedName>
        <fullName evidence="1">Uncharacterized protein</fullName>
    </submittedName>
</protein>
<comment type="caution">
    <text evidence="1">The sequence shown here is derived from an EMBL/GenBank/DDBJ whole genome shotgun (WGS) entry which is preliminary data.</text>
</comment>
<organism evidence="1 2">
    <name type="scientific">[Candida] jaroonii</name>
    <dbReference type="NCBI Taxonomy" id="467808"/>
    <lineage>
        <taxon>Eukaryota</taxon>
        <taxon>Fungi</taxon>
        <taxon>Dikarya</taxon>
        <taxon>Ascomycota</taxon>
        <taxon>Saccharomycotina</taxon>
        <taxon>Pichiomycetes</taxon>
        <taxon>Debaryomycetaceae</taxon>
        <taxon>Yamadazyma</taxon>
    </lineage>
</organism>